<evidence type="ECO:0000313" key="3">
    <source>
        <dbReference type="Proteomes" id="UP000539313"/>
    </source>
</evidence>
<keyword evidence="3" id="KW-1185">Reference proteome</keyword>
<dbReference type="AlphaFoldDB" id="A0A7W3R7X6"/>
<dbReference type="RefSeq" id="WP_182704876.1">
    <property type="nucleotide sequence ID" value="NZ_JACJII010000001.1"/>
</dbReference>
<sequence length="58" mass="6254">MLEVVERLLVLTGTLCMIGGLGRAAMGCLLLALACLLPGLAVQVKRAIWPSRRGRHVR</sequence>
<dbReference type="Proteomes" id="UP000539313">
    <property type="component" value="Unassembled WGS sequence"/>
</dbReference>
<protein>
    <submittedName>
        <fullName evidence="2">Uncharacterized protein</fullName>
    </submittedName>
</protein>
<gene>
    <name evidence="2" type="ORF">HNR21_001866</name>
</gene>
<comment type="caution">
    <text evidence="2">The sequence shown here is derived from an EMBL/GenBank/DDBJ whole genome shotgun (WGS) entry which is preliminary data.</text>
</comment>
<evidence type="ECO:0000256" key="1">
    <source>
        <dbReference type="SAM" id="Phobius"/>
    </source>
</evidence>
<keyword evidence="1" id="KW-0472">Membrane</keyword>
<keyword evidence="1" id="KW-0812">Transmembrane</keyword>
<feature type="transmembrane region" description="Helical" evidence="1">
    <location>
        <begin position="20"/>
        <end position="42"/>
    </location>
</feature>
<reference evidence="2 3" key="1">
    <citation type="submission" date="2020-08" db="EMBL/GenBank/DDBJ databases">
        <title>Sequencing the genomes of 1000 actinobacteria strains.</title>
        <authorList>
            <person name="Klenk H.-P."/>
        </authorList>
    </citation>
    <scope>NUCLEOTIDE SEQUENCE [LARGE SCALE GENOMIC DNA]</scope>
    <source>
        <strain evidence="2 3">DSM 45823</strain>
    </source>
</reference>
<evidence type="ECO:0000313" key="2">
    <source>
        <dbReference type="EMBL" id="MBA9002984.1"/>
    </source>
</evidence>
<proteinExistence type="predicted"/>
<dbReference type="EMBL" id="JACJII010000001">
    <property type="protein sequence ID" value="MBA9002984.1"/>
    <property type="molecule type" value="Genomic_DNA"/>
</dbReference>
<name>A0A7W3R7X6_9ACTN</name>
<dbReference type="PROSITE" id="PS51257">
    <property type="entry name" value="PROKAR_LIPOPROTEIN"/>
    <property type="match status" value="1"/>
</dbReference>
<accession>A0A7W3R7X6</accession>
<keyword evidence="1" id="KW-1133">Transmembrane helix</keyword>
<organism evidence="2 3">
    <name type="scientific">Thermomonospora cellulosilytica</name>
    <dbReference type="NCBI Taxonomy" id="1411118"/>
    <lineage>
        <taxon>Bacteria</taxon>
        <taxon>Bacillati</taxon>
        <taxon>Actinomycetota</taxon>
        <taxon>Actinomycetes</taxon>
        <taxon>Streptosporangiales</taxon>
        <taxon>Thermomonosporaceae</taxon>
        <taxon>Thermomonospora</taxon>
    </lineage>
</organism>